<dbReference type="InterPro" id="IPR050552">
    <property type="entry name" value="LacD_aldolase"/>
</dbReference>
<protein>
    <recommendedName>
        <fullName evidence="5">Tagatose-bisphosphate aldolase</fullName>
    </recommendedName>
</protein>
<dbReference type="AlphaFoldDB" id="A0A2G6K9J6"/>
<evidence type="ECO:0008006" key="5">
    <source>
        <dbReference type="Google" id="ProtNLM"/>
    </source>
</evidence>
<organism evidence="3 4">
    <name type="scientific">Ilumatobacter coccineus</name>
    <dbReference type="NCBI Taxonomy" id="467094"/>
    <lineage>
        <taxon>Bacteria</taxon>
        <taxon>Bacillati</taxon>
        <taxon>Actinomycetota</taxon>
        <taxon>Acidimicrobiia</taxon>
        <taxon>Acidimicrobiales</taxon>
        <taxon>Ilumatobacteraceae</taxon>
        <taxon>Ilumatobacter</taxon>
    </lineage>
</organism>
<sequence length="317" mass="33695">MTTSSSYQPSLGVRRRLAAIADAKGRITMLAIDHRQNLMRALGEGTTPDQLTDFKLDVIRALGPAASSILTDPEYGAAQAITDGALAGGRGLVLALEATGYVPDGGDRVSKVLDGWSVDQALALGADGVKLLIYYHPDGATAPRHDELVGSIAEQCRAHALPLFVEPLSYQPGGGPVPDDELADVVVETAARLTAIGGDVLKAEFPSRHLDPAEWETPLARLGEASQIPWVILSGGVPFERFADQAAAAAHHGCCGVMVGRAVWNEAVELTGAERTRFLTTTARHRLDVLAAIDGPGWHDRATTLDRPGAEWFRQED</sequence>
<dbReference type="GO" id="GO:1902777">
    <property type="term" value="P:6-sulfoquinovose(1-) catabolic process"/>
    <property type="evidence" value="ECO:0007669"/>
    <property type="project" value="TreeGrafter"/>
</dbReference>
<dbReference type="SUPFAM" id="SSF51569">
    <property type="entry name" value="Aldolase"/>
    <property type="match status" value="1"/>
</dbReference>
<evidence type="ECO:0000313" key="4">
    <source>
        <dbReference type="Proteomes" id="UP000230914"/>
    </source>
</evidence>
<dbReference type="PANTHER" id="PTHR39340">
    <property type="entry name" value="SULFOFRUCTOSEPHOSPHATE ALDOLASE"/>
    <property type="match status" value="1"/>
</dbReference>
<dbReference type="Proteomes" id="UP000230914">
    <property type="component" value="Unassembled WGS sequence"/>
</dbReference>
<dbReference type="Pfam" id="PF01791">
    <property type="entry name" value="DeoC"/>
    <property type="match status" value="1"/>
</dbReference>
<evidence type="ECO:0000256" key="2">
    <source>
        <dbReference type="ARBA" id="ARBA00023239"/>
    </source>
</evidence>
<evidence type="ECO:0000313" key="3">
    <source>
        <dbReference type="EMBL" id="PIE32378.1"/>
    </source>
</evidence>
<accession>A0A2G6K9J6</accession>
<dbReference type="SMART" id="SM01133">
    <property type="entry name" value="DeoC"/>
    <property type="match status" value="1"/>
</dbReference>
<dbReference type="InterPro" id="IPR002915">
    <property type="entry name" value="DeoC/FbaB/LacD_aldolase"/>
</dbReference>
<comment type="caution">
    <text evidence="3">The sequence shown here is derived from an EMBL/GenBank/DDBJ whole genome shotgun (WGS) entry which is preliminary data.</text>
</comment>
<proteinExistence type="inferred from homology"/>
<name>A0A2G6K9J6_9ACTN</name>
<keyword evidence="2" id="KW-0456">Lyase</keyword>
<dbReference type="NCBIfam" id="NF009498">
    <property type="entry name" value="PRK12858.1"/>
    <property type="match status" value="1"/>
</dbReference>
<dbReference type="PANTHER" id="PTHR39340:SF1">
    <property type="entry name" value="SULFOFRUCTOSEPHOSPHATE ALDOLASE"/>
    <property type="match status" value="1"/>
</dbReference>
<dbReference type="EMBL" id="PDSL01000050">
    <property type="protein sequence ID" value="PIE32378.1"/>
    <property type="molecule type" value="Genomic_DNA"/>
</dbReference>
<gene>
    <name evidence="3" type="ORF">CSA55_03455</name>
</gene>
<reference evidence="3 4" key="1">
    <citation type="submission" date="2017-10" db="EMBL/GenBank/DDBJ databases">
        <title>Novel microbial diversity and functional potential in the marine mammal oral microbiome.</title>
        <authorList>
            <person name="Dudek N.K."/>
            <person name="Sun C.L."/>
            <person name="Burstein D."/>
            <person name="Kantor R.S."/>
            <person name="Aliaga Goltsman D.S."/>
            <person name="Bik E.M."/>
            <person name="Thomas B.C."/>
            <person name="Banfield J.F."/>
            <person name="Relman D.A."/>
        </authorList>
    </citation>
    <scope>NUCLEOTIDE SEQUENCE [LARGE SCALE GENOMIC DNA]</scope>
    <source>
        <strain evidence="3">DOLJORAL78_61_10</strain>
    </source>
</reference>
<dbReference type="Gene3D" id="3.20.20.70">
    <property type="entry name" value="Aldolase class I"/>
    <property type="match status" value="1"/>
</dbReference>
<dbReference type="GO" id="GO:0061595">
    <property type="term" value="F:6-deoxy-6-sulfofructose-1-phosphate aldolase activity"/>
    <property type="evidence" value="ECO:0007669"/>
    <property type="project" value="TreeGrafter"/>
</dbReference>
<evidence type="ECO:0000256" key="1">
    <source>
        <dbReference type="ARBA" id="ARBA00008679"/>
    </source>
</evidence>
<comment type="similarity">
    <text evidence="1">Belongs to the aldolase LacD family.</text>
</comment>
<dbReference type="InterPro" id="IPR013785">
    <property type="entry name" value="Aldolase_TIM"/>
</dbReference>